<protein>
    <submittedName>
        <fullName evidence="2">Uncharacterized protein</fullName>
    </submittedName>
</protein>
<evidence type="ECO:0000256" key="1">
    <source>
        <dbReference type="SAM" id="MobiDB-lite"/>
    </source>
</evidence>
<evidence type="ECO:0000313" key="2">
    <source>
        <dbReference type="EMBL" id="RFS44751.1"/>
    </source>
</evidence>
<keyword evidence="3" id="KW-1185">Reference proteome</keyword>
<name>A0A372FVD6_9ACTN</name>
<reference evidence="2 3" key="1">
    <citation type="submission" date="2018-08" db="EMBL/GenBank/DDBJ databases">
        <title>Verrucosispora craniellae sp. nov., isolated from a marine sponge in the South China Sea.</title>
        <authorList>
            <person name="Li L."/>
            <person name="Lin H.W."/>
        </authorList>
    </citation>
    <scope>NUCLEOTIDE SEQUENCE [LARGE SCALE GENOMIC DNA]</scope>
    <source>
        <strain evidence="2 3">LHW63014</strain>
    </source>
</reference>
<dbReference type="OrthoDB" id="3394592at2"/>
<accession>A0A372FVD6</accession>
<organism evidence="2 3">
    <name type="scientific">Micromonospora craniellae</name>
    <dbReference type="NCBI Taxonomy" id="2294034"/>
    <lineage>
        <taxon>Bacteria</taxon>
        <taxon>Bacillati</taxon>
        <taxon>Actinomycetota</taxon>
        <taxon>Actinomycetes</taxon>
        <taxon>Micromonosporales</taxon>
        <taxon>Micromonosporaceae</taxon>
        <taxon>Micromonospora</taxon>
    </lineage>
</organism>
<evidence type="ECO:0000313" key="3">
    <source>
        <dbReference type="Proteomes" id="UP000262621"/>
    </source>
</evidence>
<dbReference type="EMBL" id="QVFU01000025">
    <property type="protein sequence ID" value="RFS44751.1"/>
    <property type="molecule type" value="Genomic_DNA"/>
</dbReference>
<comment type="caution">
    <text evidence="2">The sequence shown here is derived from an EMBL/GenBank/DDBJ whole genome shotgun (WGS) entry which is preliminary data.</text>
</comment>
<sequence>MDPKPGDVLHVGVDASVQFGGSRSLIFRVIKVHDWTTYDGWVWLLGYALDRAGNAVDRRDIFVQRAGLKLIAPDAAPVNRLTPPTPPGRAGRSGANRKAPTAVSTPRRLR</sequence>
<proteinExistence type="predicted"/>
<dbReference type="AlphaFoldDB" id="A0A372FVD6"/>
<dbReference type="Proteomes" id="UP000262621">
    <property type="component" value="Unassembled WGS sequence"/>
</dbReference>
<dbReference type="RefSeq" id="WP_117229689.1">
    <property type="nucleotide sequence ID" value="NZ_CP061725.1"/>
</dbReference>
<feature type="region of interest" description="Disordered" evidence="1">
    <location>
        <begin position="74"/>
        <end position="110"/>
    </location>
</feature>
<gene>
    <name evidence="2" type="ORF">D0Q02_20750</name>
</gene>